<dbReference type="InterPro" id="IPR050855">
    <property type="entry name" value="NDM-1-like"/>
</dbReference>
<dbReference type="Pfam" id="PF00753">
    <property type="entry name" value="Lactamase_B"/>
    <property type="match status" value="1"/>
</dbReference>
<dbReference type="PANTHER" id="PTHR42951">
    <property type="entry name" value="METALLO-BETA-LACTAMASE DOMAIN-CONTAINING"/>
    <property type="match status" value="1"/>
</dbReference>
<dbReference type="SUPFAM" id="SSF56281">
    <property type="entry name" value="Metallo-hydrolase/oxidoreductase"/>
    <property type="match status" value="1"/>
</dbReference>
<name>A0A1Y5ENA5_COLPS</name>
<organism evidence="2 3">
    <name type="scientific">Colwellia psychrerythraea</name>
    <name type="common">Vibrio psychroerythus</name>
    <dbReference type="NCBI Taxonomy" id="28229"/>
    <lineage>
        <taxon>Bacteria</taxon>
        <taxon>Pseudomonadati</taxon>
        <taxon>Pseudomonadota</taxon>
        <taxon>Gammaproteobacteria</taxon>
        <taxon>Alteromonadales</taxon>
        <taxon>Colwelliaceae</taxon>
        <taxon>Colwellia</taxon>
    </lineage>
</organism>
<sequence length="255" mass="29191">MKLHHIDGHIQTILLAEYPDKLLLLDGCCRSDISMLKHFITKTLQRSFNDLTLVVVTHMHPDHAGAADKLRKLTGCKVAAANVSGQWYSGIDGRLMHLTDILLAKWVAKRMKKPRLNFWYSSQLIADYKLDDGEQLPGFSEWVALATQGHTDRDLSLHHLPSNKVYVADLIVKVKNKFIPPFPIFYPNRYRASLHKIIELKPQSIILAHGGEVNLTDHDYQHLLKLAPKIPKTHWRTVKAKFLKPFRKSRALNSD</sequence>
<dbReference type="Proteomes" id="UP000243053">
    <property type="component" value="Unassembled WGS sequence"/>
</dbReference>
<dbReference type="AlphaFoldDB" id="A0A1Y5ENA5"/>
<evidence type="ECO:0000313" key="3">
    <source>
        <dbReference type="Proteomes" id="UP000243053"/>
    </source>
</evidence>
<gene>
    <name evidence="2" type="ORF">A9Q75_05780</name>
</gene>
<dbReference type="GO" id="GO:0016787">
    <property type="term" value="F:hydrolase activity"/>
    <property type="evidence" value="ECO:0007669"/>
    <property type="project" value="UniProtKB-KW"/>
</dbReference>
<reference evidence="3" key="1">
    <citation type="journal article" date="2017" name="Proc. Natl. Acad. Sci. U.S.A.">
        <title>Simulation of Deepwater Horizon oil plume reveals substrate specialization within a complex community of hydrocarbon degraders.</title>
        <authorList>
            <person name="Hu P."/>
            <person name="Dubinsky E.A."/>
            <person name="Probst A.J."/>
            <person name="Wang J."/>
            <person name="Sieber C.M.K."/>
            <person name="Tom L.M."/>
            <person name="Gardinali P."/>
            <person name="Banfield J.F."/>
            <person name="Atlas R.M."/>
            <person name="Andersen G.L."/>
        </authorList>
    </citation>
    <scope>NUCLEOTIDE SEQUENCE [LARGE SCALE GENOMIC DNA]</scope>
</reference>
<dbReference type="Gene3D" id="3.60.15.10">
    <property type="entry name" value="Ribonuclease Z/Hydroxyacylglutathione hydrolase-like"/>
    <property type="match status" value="1"/>
</dbReference>
<proteinExistence type="predicted"/>
<evidence type="ECO:0000313" key="2">
    <source>
        <dbReference type="EMBL" id="OUR82554.1"/>
    </source>
</evidence>
<dbReference type="InterPro" id="IPR036866">
    <property type="entry name" value="RibonucZ/Hydroxyglut_hydro"/>
</dbReference>
<comment type="caution">
    <text evidence="2">The sequence shown here is derived from an EMBL/GenBank/DDBJ whole genome shotgun (WGS) entry which is preliminary data.</text>
</comment>
<accession>A0A1Y5ENA5</accession>
<evidence type="ECO:0000259" key="1">
    <source>
        <dbReference type="SMART" id="SM00849"/>
    </source>
</evidence>
<dbReference type="EMBL" id="MAAF01000039">
    <property type="protein sequence ID" value="OUR82554.1"/>
    <property type="molecule type" value="Genomic_DNA"/>
</dbReference>
<protein>
    <submittedName>
        <fullName evidence="2">Zn-dependent hydrolase</fullName>
    </submittedName>
</protein>
<dbReference type="SMART" id="SM00849">
    <property type="entry name" value="Lactamase_B"/>
    <property type="match status" value="1"/>
</dbReference>
<feature type="domain" description="Metallo-beta-lactamase" evidence="1">
    <location>
        <begin position="10"/>
        <end position="209"/>
    </location>
</feature>
<keyword evidence="2" id="KW-0378">Hydrolase</keyword>
<dbReference type="InterPro" id="IPR001279">
    <property type="entry name" value="Metallo-B-lactamas"/>
</dbReference>